<sequence length="668" mass="76391">MWALGDRLLIISSSKSDIQFPRTPSVKQVSSKLSHIDNYLEKNVMMNKKFKREKRKLSSRREERQIDGDEKHPQKQHKVPAEEQQWPENVPEWEERKSLLAQRRAESVRLLTVLLNHVKDFVQLASQKVDPSLGVRKDDSFSEAALKAIHQKQINSCYLMHKDLEHREELKCQLTQKSSSLCCEEGDLTAFCASTSHIVKTILNDPAAALSSGRLTGRDAYNSFGCGSILITVTQDCKVIESLDGRDCQTLNVVHTQTGSEDGYRKQKVYETDEFIHYLLNYYQTPSYERVSLGTKNSANKSWWKRVVCSDGRGFHISLCNKQGRHFREVSLVQNLNSRNCVSDDNCRLVITAGEFESTDTVVKNKTCADRLAKKLQIQRNDTLTVDYLSHAEPNHSSDCTAAARDEEFEQEDGRNEDTKQYKTCRSYKLQDLLEEISDSEYFSEACSGAMRSVERSEQIYSNCNKGCLPAREKERKLLVYFKNVTLEGQTKESSKCNFCSNSAQEGLARQCDHNLEKSCKRSSSKLTHKGQKSERHFREEERNTYKMKKKRKNLSSSDFLSDECGFSEAESCIQLESLRKIQRKCNKAFHNKVKFKTLHAGTAAPGITASDCFPLQETLRRTGDERKLKLRREMDADERGCPLFPLEIIQTNPCSDTFCGAEPRRGC</sequence>
<dbReference type="RefSeq" id="XP_031410566.1">
    <property type="nucleotide sequence ID" value="XM_031554706.1"/>
</dbReference>
<feature type="region of interest" description="Disordered" evidence="1">
    <location>
        <begin position="395"/>
        <end position="418"/>
    </location>
</feature>
<dbReference type="RefSeq" id="XP_031410567.1">
    <property type="nucleotide sequence ID" value="XM_031554707.1"/>
</dbReference>
<feature type="region of interest" description="Disordered" evidence="1">
    <location>
        <begin position="51"/>
        <end position="88"/>
    </location>
</feature>
<proteinExistence type="predicted"/>
<dbReference type="KEGG" id="mgp:104912214"/>
<feature type="region of interest" description="Disordered" evidence="1">
    <location>
        <begin position="523"/>
        <end position="543"/>
    </location>
</feature>
<feature type="compositionally biased region" description="Basic and acidic residues" evidence="1">
    <location>
        <begin position="532"/>
        <end position="543"/>
    </location>
</feature>
<dbReference type="Ensembl" id="ENSMGAT00000036129.1">
    <property type="protein sequence ID" value="ENSMGAP00000030793.1"/>
    <property type="gene ID" value="ENSMGAG00000018516.1"/>
</dbReference>
<dbReference type="RefSeq" id="XP_010713777.1">
    <property type="nucleotide sequence ID" value="XM_010715475.3"/>
</dbReference>
<evidence type="ECO:0000313" key="3">
    <source>
        <dbReference type="Proteomes" id="UP000001645"/>
    </source>
</evidence>
<feature type="compositionally biased region" description="Basic and acidic residues" evidence="1">
    <location>
        <begin position="59"/>
        <end position="73"/>
    </location>
</feature>
<dbReference type="RefSeq" id="XP_031410565.1">
    <property type="nucleotide sequence ID" value="XM_031554705.1"/>
</dbReference>
<reference evidence="2" key="3">
    <citation type="submission" date="2025-09" db="UniProtKB">
        <authorList>
            <consortium name="Ensembl"/>
        </authorList>
    </citation>
    <scope>IDENTIFICATION</scope>
</reference>
<dbReference type="GeneID" id="104912214"/>
<name>A0A803YG96_MELGA</name>
<evidence type="ECO:0008006" key="4">
    <source>
        <dbReference type="Google" id="ProtNLM"/>
    </source>
</evidence>
<reference evidence="2 3" key="1">
    <citation type="journal article" date="2010" name="PLoS Biol.">
        <title>Multi-platform next-generation sequencing of the domestic turkey (Meleagris gallopavo): genome assembly and analysis.</title>
        <authorList>
            <person name="Dalloul R.A."/>
            <person name="Long J.A."/>
            <person name="Zimin A.V."/>
            <person name="Aslam L."/>
            <person name="Beal K."/>
            <person name="Blomberg L.A."/>
            <person name="Bouffard P."/>
            <person name="Burt D.W."/>
            <person name="Crasta O."/>
            <person name="Crooijmans R.P."/>
            <person name="Cooper K."/>
            <person name="Coulombe R.A."/>
            <person name="De S."/>
            <person name="Delany M.E."/>
            <person name="Dodgson J.B."/>
            <person name="Dong J.J."/>
            <person name="Evans C."/>
            <person name="Frederickson K.M."/>
            <person name="Flicek P."/>
            <person name="Florea L."/>
            <person name="Folkerts O."/>
            <person name="Groenen M.A."/>
            <person name="Harkins T.T."/>
            <person name="Herrero J."/>
            <person name="Hoffmann S."/>
            <person name="Megens H.J."/>
            <person name="Jiang A."/>
            <person name="de Jong P."/>
            <person name="Kaiser P."/>
            <person name="Kim H."/>
            <person name="Kim K.W."/>
            <person name="Kim S."/>
            <person name="Langenberger D."/>
            <person name="Lee M.K."/>
            <person name="Lee T."/>
            <person name="Mane S."/>
            <person name="Marcais G."/>
            <person name="Marz M."/>
            <person name="McElroy A.P."/>
            <person name="Modise T."/>
            <person name="Nefedov M."/>
            <person name="Notredame C."/>
            <person name="Paton I.R."/>
            <person name="Payne W.S."/>
            <person name="Pertea G."/>
            <person name="Prickett D."/>
            <person name="Puiu D."/>
            <person name="Qioa D."/>
            <person name="Raineri E."/>
            <person name="Ruffier M."/>
            <person name="Salzberg S.L."/>
            <person name="Schatz M.C."/>
            <person name="Scheuring C."/>
            <person name="Schmidt C.J."/>
            <person name="Schroeder S."/>
            <person name="Searle S.M."/>
            <person name="Smith E.J."/>
            <person name="Smith J."/>
            <person name="Sonstegard T.S."/>
            <person name="Stadler P.F."/>
            <person name="Tafer H."/>
            <person name="Tu Z.J."/>
            <person name="Van Tassell C.P."/>
            <person name="Vilella A.J."/>
            <person name="Williams K.P."/>
            <person name="Yorke J.A."/>
            <person name="Zhang L."/>
            <person name="Zhang H.B."/>
            <person name="Zhang X."/>
            <person name="Zhang Y."/>
            <person name="Reed K.M."/>
        </authorList>
    </citation>
    <scope>NUCLEOTIDE SEQUENCE [LARGE SCALE GENOMIC DNA]</scope>
</reference>
<dbReference type="AlphaFoldDB" id="A0A803YG96"/>
<dbReference type="InterPro" id="IPR056852">
    <property type="entry name" value="AK17A/B"/>
</dbReference>
<organism evidence="2 3">
    <name type="scientific">Meleagris gallopavo</name>
    <name type="common">Wild turkey</name>
    <dbReference type="NCBI Taxonomy" id="9103"/>
    <lineage>
        <taxon>Eukaryota</taxon>
        <taxon>Metazoa</taxon>
        <taxon>Chordata</taxon>
        <taxon>Craniata</taxon>
        <taxon>Vertebrata</taxon>
        <taxon>Euteleostomi</taxon>
        <taxon>Archelosauria</taxon>
        <taxon>Archosauria</taxon>
        <taxon>Dinosauria</taxon>
        <taxon>Saurischia</taxon>
        <taxon>Theropoda</taxon>
        <taxon>Coelurosauria</taxon>
        <taxon>Aves</taxon>
        <taxon>Neognathae</taxon>
        <taxon>Galloanserae</taxon>
        <taxon>Galliformes</taxon>
        <taxon>Phasianidae</taxon>
        <taxon>Meleagridinae</taxon>
        <taxon>Meleagris</taxon>
    </lineage>
</organism>
<dbReference type="InParanoid" id="A0A803YG96"/>
<dbReference type="PANTHER" id="PTHR12484">
    <property type="entry name" value="B-LYMPHOCYTE ANTIGEN-RELATED"/>
    <property type="match status" value="1"/>
</dbReference>
<gene>
    <name evidence="2" type="primary">LOC104912214</name>
</gene>
<accession>A0A803YG96</accession>
<dbReference type="Proteomes" id="UP000001645">
    <property type="component" value="Chromosome 9"/>
</dbReference>
<evidence type="ECO:0000313" key="2">
    <source>
        <dbReference type="Ensembl" id="ENSMGAP00000030793.1"/>
    </source>
</evidence>
<keyword evidence="3" id="KW-1185">Reference proteome</keyword>
<protein>
    <recommendedName>
        <fullName evidence="4">A-kinase anchor protein 17B</fullName>
    </recommendedName>
</protein>
<evidence type="ECO:0000256" key="1">
    <source>
        <dbReference type="SAM" id="MobiDB-lite"/>
    </source>
</evidence>
<dbReference type="GeneTree" id="ENSGT00940000169066"/>
<dbReference type="PANTHER" id="PTHR12484:SF2">
    <property type="entry name" value="A-KINASE ANCHOR PROTEIN 17A"/>
    <property type="match status" value="1"/>
</dbReference>
<reference evidence="2" key="2">
    <citation type="submission" date="2025-08" db="UniProtKB">
        <authorList>
            <consortium name="Ensembl"/>
        </authorList>
    </citation>
    <scope>IDENTIFICATION</scope>
</reference>